<dbReference type="PANTHER" id="PTHR45790:SF4">
    <property type="entry name" value="COBALT-PRECORRIN-4 C(11)-METHYLTRANSFERASE"/>
    <property type="match status" value="1"/>
</dbReference>
<evidence type="ECO:0000259" key="8">
    <source>
        <dbReference type="Pfam" id="PF00590"/>
    </source>
</evidence>
<keyword evidence="5 7" id="KW-0808">Transferase</keyword>
<dbReference type="PROSITE" id="PS00839">
    <property type="entry name" value="SUMT_1"/>
    <property type="match status" value="1"/>
</dbReference>
<protein>
    <submittedName>
        <fullName evidence="9">Precorrin-4 C(11)-methyltransferase</fullName>
        <ecNumber evidence="9">2.1.1.133</ecNumber>
    </submittedName>
</protein>
<proteinExistence type="inferred from homology"/>
<dbReference type="Pfam" id="PF00590">
    <property type="entry name" value="TP_methylase"/>
    <property type="match status" value="1"/>
</dbReference>
<evidence type="ECO:0000256" key="4">
    <source>
        <dbReference type="ARBA" id="ARBA00022603"/>
    </source>
</evidence>
<comment type="similarity">
    <text evidence="2 7">Belongs to the precorrin methyltransferase family.</text>
</comment>
<evidence type="ECO:0000256" key="5">
    <source>
        <dbReference type="ARBA" id="ARBA00022679"/>
    </source>
</evidence>
<gene>
    <name evidence="9" type="primary">cobM</name>
    <name evidence="9" type="ORF">HUK38_11450</name>
</gene>
<dbReference type="InterPro" id="IPR000878">
    <property type="entry name" value="4pyrrol_Mease"/>
</dbReference>
<dbReference type="InterPro" id="IPR050161">
    <property type="entry name" value="Siro_Cobalamin_biosynth"/>
</dbReference>
<dbReference type="InterPro" id="IPR014777">
    <property type="entry name" value="4pyrrole_Mease_sub1"/>
</dbReference>
<evidence type="ECO:0000256" key="7">
    <source>
        <dbReference type="RuleBase" id="RU003960"/>
    </source>
</evidence>
<dbReference type="InterPro" id="IPR014776">
    <property type="entry name" value="4pyrrole_Mease_sub2"/>
</dbReference>
<name>A0A839HID3_9GAMM</name>
<evidence type="ECO:0000313" key="9">
    <source>
        <dbReference type="EMBL" id="MBB1126836.1"/>
    </source>
</evidence>
<sequence length="262" mass="27780">MNGTVWFVGAGPGDPDLITVKGRQLISQADAILYAGSLVDAAALQYASAHCQRQDSKTMTLDQITAWLMNAARQYKTVVRLQTGDPSLYGALIEMTRPLTAAGIHWQVVPGVTSACAAAAVAQESLTLPAVTQTVILTRIAGQTPMPTREQLAQLAAHQTSLCIYLAATQLDAVANALLAAGWAATAPVVVVHKATWLTQQIVRGCIQDIAEKTRAAGIENQAMVIASPTLGAGNWPEITPSKLYDAEFTHQFRSSLVCGDE</sequence>
<comment type="caution">
    <text evidence="9">The sequence shown here is derived from an EMBL/GenBank/DDBJ whole genome shotgun (WGS) entry which is preliminary data.</text>
</comment>
<keyword evidence="10" id="KW-1185">Reference proteome</keyword>
<dbReference type="Gene3D" id="3.40.1010.10">
    <property type="entry name" value="Cobalt-precorrin-4 Transmethylase, Domain 1"/>
    <property type="match status" value="1"/>
</dbReference>
<reference evidence="9 10" key="1">
    <citation type="journal article" date="2020" name="Arch. Microbiol.">
        <title>The genome sequence of the giant phototrophic gammaproteobacterium Thiospirillum jenense gives insight into its physiological properties and phylogenetic relationships.</title>
        <authorList>
            <person name="Imhoff J.F."/>
            <person name="Meyer T.E."/>
            <person name="Kyndt J.A."/>
        </authorList>
    </citation>
    <scope>NUCLEOTIDE SEQUENCE [LARGE SCALE GENOMIC DNA]</scope>
    <source>
        <strain evidence="9 10">DSM 216</strain>
    </source>
</reference>
<dbReference type="InterPro" id="IPR006362">
    <property type="entry name" value="Cbl_synth_CobM/CibF"/>
</dbReference>
<evidence type="ECO:0000313" key="10">
    <source>
        <dbReference type="Proteomes" id="UP000548632"/>
    </source>
</evidence>
<dbReference type="GO" id="GO:0032259">
    <property type="term" value="P:methylation"/>
    <property type="evidence" value="ECO:0007669"/>
    <property type="project" value="UniProtKB-KW"/>
</dbReference>
<evidence type="ECO:0000256" key="6">
    <source>
        <dbReference type="ARBA" id="ARBA00022691"/>
    </source>
</evidence>
<dbReference type="SUPFAM" id="SSF53790">
    <property type="entry name" value="Tetrapyrrole methylase"/>
    <property type="match status" value="1"/>
</dbReference>
<organism evidence="9 10">
    <name type="scientific">Thiospirillum jenense</name>
    <dbReference type="NCBI Taxonomy" id="1653858"/>
    <lineage>
        <taxon>Bacteria</taxon>
        <taxon>Pseudomonadati</taxon>
        <taxon>Pseudomonadota</taxon>
        <taxon>Gammaproteobacteria</taxon>
        <taxon>Chromatiales</taxon>
        <taxon>Chromatiaceae</taxon>
        <taxon>Thiospirillum</taxon>
    </lineage>
</organism>
<evidence type="ECO:0000256" key="1">
    <source>
        <dbReference type="ARBA" id="ARBA00004953"/>
    </source>
</evidence>
<dbReference type="InterPro" id="IPR035996">
    <property type="entry name" value="4pyrrol_Methylase_sf"/>
</dbReference>
<dbReference type="Proteomes" id="UP000548632">
    <property type="component" value="Unassembled WGS sequence"/>
</dbReference>
<accession>A0A839HID3</accession>
<feature type="domain" description="Tetrapyrrole methylase" evidence="8">
    <location>
        <begin position="4"/>
        <end position="210"/>
    </location>
</feature>
<evidence type="ECO:0000256" key="2">
    <source>
        <dbReference type="ARBA" id="ARBA00005879"/>
    </source>
</evidence>
<dbReference type="NCBIfam" id="TIGR01465">
    <property type="entry name" value="cobM_cbiF"/>
    <property type="match status" value="1"/>
</dbReference>
<comment type="pathway">
    <text evidence="1">Cofactor biosynthesis; adenosylcobalamin biosynthesis.</text>
</comment>
<keyword evidence="3" id="KW-0169">Cobalamin biosynthesis</keyword>
<dbReference type="EMBL" id="JABVCQ010000027">
    <property type="protein sequence ID" value="MBB1126836.1"/>
    <property type="molecule type" value="Genomic_DNA"/>
</dbReference>
<keyword evidence="4 7" id="KW-0489">Methyltransferase</keyword>
<dbReference type="GO" id="GO:0046026">
    <property type="term" value="F:precorrin-4 C11-methyltransferase activity"/>
    <property type="evidence" value="ECO:0007669"/>
    <property type="project" value="UniProtKB-EC"/>
</dbReference>
<dbReference type="GO" id="GO:0009236">
    <property type="term" value="P:cobalamin biosynthetic process"/>
    <property type="evidence" value="ECO:0007669"/>
    <property type="project" value="UniProtKB-UniPathway"/>
</dbReference>
<dbReference type="PROSITE" id="PS00840">
    <property type="entry name" value="SUMT_2"/>
    <property type="match status" value="1"/>
</dbReference>
<dbReference type="InterPro" id="IPR003043">
    <property type="entry name" value="Uropor_MeTrfase_CS"/>
</dbReference>
<dbReference type="UniPathway" id="UPA00148"/>
<dbReference type="EC" id="2.1.1.133" evidence="9"/>
<keyword evidence="6" id="KW-0949">S-adenosyl-L-methionine</keyword>
<dbReference type="RefSeq" id="WP_182584466.1">
    <property type="nucleotide sequence ID" value="NZ_JABVCQ010000027.1"/>
</dbReference>
<evidence type="ECO:0000256" key="3">
    <source>
        <dbReference type="ARBA" id="ARBA00022573"/>
    </source>
</evidence>
<dbReference type="Gene3D" id="3.30.950.10">
    <property type="entry name" value="Methyltransferase, Cobalt-precorrin-4 Transmethylase, Domain 2"/>
    <property type="match status" value="1"/>
</dbReference>
<dbReference type="PANTHER" id="PTHR45790">
    <property type="entry name" value="SIROHEME SYNTHASE-RELATED"/>
    <property type="match status" value="1"/>
</dbReference>
<dbReference type="CDD" id="cd11641">
    <property type="entry name" value="Precorrin-4_C11-MT"/>
    <property type="match status" value="1"/>
</dbReference>
<dbReference type="AlphaFoldDB" id="A0A839HID3"/>